<keyword evidence="2" id="KW-1185">Reference proteome</keyword>
<gene>
    <name evidence="1" type="ORF">NC653_035882</name>
</gene>
<organism evidence="1 2">
    <name type="scientific">Populus alba x Populus x berolinensis</name>
    <dbReference type="NCBI Taxonomy" id="444605"/>
    <lineage>
        <taxon>Eukaryota</taxon>
        <taxon>Viridiplantae</taxon>
        <taxon>Streptophyta</taxon>
        <taxon>Embryophyta</taxon>
        <taxon>Tracheophyta</taxon>
        <taxon>Spermatophyta</taxon>
        <taxon>Magnoliopsida</taxon>
        <taxon>eudicotyledons</taxon>
        <taxon>Gunneridae</taxon>
        <taxon>Pentapetalae</taxon>
        <taxon>rosids</taxon>
        <taxon>fabids</taxon>
        <taxon>Malpighiales</taxon>
        <taxon>Salicaceae</taxon>
        <taxon>Saliceae</taxon>
        <taxon>Populus</taxon>
    </lineage>
</organism>
<name>A0AAD6LK02_9ROSI</name>
<sequence length="26" mass="3056">MQDLLVMSLAHCRMNLVLYLLSNTYI</sequence>
<proteinExistence type="predicted"/>
<evidence type="ECO:0000313" key="2">
    <source>
        <dbReference type="Proteomes" id="UP001164929"/>
    </source>
</evidence>
<reference evidence="1 2" key="1">
    <citation type="journal article" date="2023" name="Mol. Ecol. Resour.">
        <title>Chromosome-level genome assembly of a triploid poplar Populus alba 'Berolinensis'.</title>
        <authorList>
            <person name="Chen S."/>
            <person name="Yu Y."/>
            <person name="Wang X."/>
            <person name="Wang S."/>
            <person name="Zhang T."/>
            <person name="Zhou Y."/>
            <person name="He R."/>
            <person name="Meng N."/>
            <person name="Wang Y."/>
            <person name="Liu W."/>
            <person name="Liu Z."/>
            <person name="Liu J."/>
            <person name="Guo Q."/>
            <person name="Huang H."/>
            <person name="Sederoff R.R."/>
            <person name="Wang G."/>
            <person name="Qu G."/>
            <person name="Chen S."/>
        </authorList>
    </citation>
    <scope>NUCLEOTIDE SEQUENCE [LARGE SCALE GENOMIC DNA]</scope>
    <source>
        <strain evidence="1">SC-2020</strain>
    </source>
</reference>
<dbReference type="EMBL" id="JAQIZT010000016">
    <property type="protein sequence ID" value="KAJ6967784.1"/>
    <property type="molecule type" value="Genomic_DNA"/>
</dbReference>
<comment type="caution">
    <text evidence="1">The sequence shown here is derived from an EMBL/GenBank/DDBJ whole genome shotgun (WGS) entry which is preliminary data.</text>
</comment>
<dbReference type="Proteomes" id="UP001164929">
    <property type="component" value="Chromosome 16"/>
</dbReference>
<evidence type="ECO:0000313" key="1">
    <source>
        <dbReference type="EMBL" id="KAJ6967784.1"/>
    </source>
</evidence>
<protein>
    <submittedName>
        <fullName evidence="1">Uncharacterized protein</fullName>
    </submittedName>
</protein>
<dbReference type="AlphaFoldDB" id="A0AAD6LK02"/>
<accession>A0AAD6LK02</accession>